<evidence type="ECO:0000313" key="1">
    <source>
        <dbReference type="EMBL" id="GBN37760.1"/>
    </source>
</evidence>
<keyword evidence="2" id="KW-1185">Reference proteome</keyword>
<comment type="caution">
    <text evidence="1">The sequence shown here is derived from an EMBL/GenBank/DDBJ whole genome shotgun (WGS) entry which is preliminary data.</text>
</comment>
<organism evidence="1 2">
    <name type="scientific">Araneus ventricosus</name>
    <name type="common">Orbweaver spider</name>
    <name type="synonym">Epeira ventricosa</name>
    <dbReference type="NCBI Taxonomy" id="182803"/>
    <lineage>
        <taxon>Eukaryota</taxon>
        <taxon>Metazoa</taxon>
        <taxon>Ecdysozoa</taxon>
        <taxon>Arthropoda</taxon>
        <taxon>Chelicerata</taxon>
        <taxon>Arachnida</taxon>
        <taxon>Araneae</taxon>
        <taxon>Araneomorphae</taxon>
        <taxon>Entelegynae</taxon>
        <taxon>Araneoidea</taxon>
        <taxon>Araneidae</taxon>
        <taxon>Araneus</taxon>
    </lineage>
</organism>
<reference evidence="1 2" key="1">
    <citation type="journal article" date="2019" name="Sci. Rep.">
        <title>Orb-weaving spider Araneus ventricosus genome elucidates the spidroin gene catalogue.</title>
        <authorList>
            <person name="Kono N."/>
            <person name="Nakamura H."/>
            <person name="Ohtoshi R."/>
            <person name="Moran D.A.P."/>
            <person name="Shinohara A."/>
            <person name="Yoshida Y."/>
            <person name="Fujiwara M."/>
            <person name="Mori M."/>
            <person name="Tomita M."/>
            <person name="Arakawa K."/>
        </authorList>
    </citation>
    <scope>NUCLEOTIDE SEQUENCE [LARGE SCALE GENOMIC DNA]</scope>
</reference>
<dbReference type="AlphaFoldDB" id="A0A4Y2NGR8"/>
<gene>
    <name evidence="1" type="ORF">AVEN_111352_1</name>
</gene>
<dbReference type="Proteomes" id="UP000499080">
    <property type="component" value="Unassembled WGS sequence"/>
</dbReference>
<protein>
    <submittedName>
        <fullName evidence="1">Uncharacterized protein</fullName>
    </submittedName>
</protein>
<accession>A0A4Y2NGR8</accession>
<proteinExistence type="predicted"/>
<name>A0A4Y2NGR8_ARAVE</name>
<evidence type="ECO:0000313" key="2">
    <source>
        <dbReference type="Proteomes" id="UP000499080"/>
    </source>
</evidence>
<sequence length="79" mass="8974">VNGCLVDQRLIHPCSPCYVRKCFHRDDVDVCQLFIITHLQKWMPGRPNFDPTCCPCCVGRVFSYGVDISKPNLDDVAMS</sequence>
<feature type="non-terminal residue" evidence="1">
    <location>
        <position position="1"/>
    </location>
</feature>
<dbReference type="EMBL" id="BGPR01009067">
    <property type="protein sequence ID" value="GBN37760.1"/>
    <property type="molecule type" value="Genomic_DNA"/>
</dbReference>